<dbReference type="EMBL" id="CAJHUC010001724">
    <property type="protein sequence ID" value="CAD7702146.1"/>
    <property type="molecule type" value="Genomic_DNA"/>
</dbReference>
<accession>A0A8S1J7W5</accession>
<reference evidence="1" key="1">
    <citation type="submission" date="2020-12" db="EMBL/GenBank/DDBJ databases">
        <authorList>
            <person name="Iha C."/>
        </authorList>
    </citation>
    <scope>NUCLEOTIDE SEQUENCE</scope>
</reference>
<proteinExistence type="predicted"/>
<dbReference type="Proteomes" id="UP000708148">
    <property type="component" value="Unassembled WGS sequence"/>
</dbReference>
<dbReference type="AlphaFoldDB" id="A0A8S1J7W5"/>
<organism evidence="1 2">
    <name type="scientific">Ostreobium quekettii</name>
    <dbReference type="NCBI Taxonomy" id="121088"/>
    <lineage>
        <taxon>Eukaryota</taxon>
        <taxon>Viridiplantae</taxon>
        <taxon>Chlorophyta</taxon>
        <taxon>core chlorophytes</taxon>
        <taxon>Ulvophyceae</taxon>
        <taxon>TCBD clade</taxon>
        <taxon>Bryopsidales</taxon>
        <taxon>Ostreobineae</taxon>
        <taxon>Ostreobiaceae</taxon>
        <taxon>Ostreobium</taxon>
    </lineage>
</organism>
<gene>
    <name evidence="1" type="ORF">OSTQU699_LOCUS7503</name>
</gene>
<sequence>MEKGKQKLSGMRVQEMGCYGRDSMPCHGSRKPGCCGPKGGFMGGGLPGSMADRHVTLGIVSVPLCKEQLSRVVEILWSNTPSRMRLPGTHKSVRRVGDVRMGPFGIYT</sequence>
<evidence type="ECO:0000313" key="1">
    <source>
        <dbReference type="EMBL" id="CAD7702146.1"/>
    </source>
</evidence>
<name>A0A8S1J7W5_9CHLO</name>
<keyword evidence="2" id="KW-1185">Reference proteome</keyword>
<evidence type="ECO:0000313" key="2">
    <source>
        <dbReference type="Proteomes" id="UP000708148"/>
    </source>
</evidence>
<comment type="caution">
    <text evidence="1">The sequence shown here is derived from an EMBL/GenBank/DDBJ whole genome shotgun (WGS) entry which is preliminary data.</text>
</comment>
<protein>
    <submittedName>
        <fullName evidence="1">Uncharacterized protein</fullName>
    </submittedName>
</protein>